<protein>
    <submittedName>
        <fullName evidence="11">Bifunctional hydroxyacyl-CoA dehydrogenase/enoyl-CoA hydratase fox2</fullName>
    </submittedName>
</protein>
<reference evidence="11 12" key="1">
    <citation type="journal article" date="2024" name="IMA Fungus">
        <title>IMA Genome - F19 : A genome assembly and annotation guide to empower mycologists, including annotated draft genome sequences of Ceratocystis pirilliformis, Diaporthe australafricana, Fusarium ophioides, Paecilomyces lecythidis, and Sporothrix stenoceras.</title>
        <authorList>
            <person name="Aylward J."/>
            <person name="Wilson A.M."/>
            <person name="Visagie C.M."/>
            <person name="Spraker J."/>
            <person name="Barnes I."/>
            <person name="Buitendag C."/>
            <person name="Ceriani C."/>
            <person name="Del Mar Angel L."/>
            <person name="du Plessis D."/>
            <person name="Fuchs T."/>
            <person name="Gasser K."/>
            <person name="Kramer D."/>
            <person name="Li W."/>
            <person name="Munsamy K."/>
            <person name="Piso A."/>
            <person name="Price J.L."/>
            <person name="Sonnekus B."/>
            <person name="Thomas C."/>
            <person name="van der Nest A."/>
            <person name="van Dijk A."/>
            <person name="van Heerden A."/>
            <person name="van Vuuren N."/>
            <person name="Yilmaz N."/>
            <person name="Duong T.A."/>
            <person name="van der Merwe N.A."/>
            <person name="Wingfield M.J."/>
            <person name="Wingfield B.D."/>
        </authorList>
    </citation>
    <scope>NUCLEOTIDE SEQUENCE [LARGE SCALE GENOMIC DNA]</scope>
    <source>
        <strain evidence="11 12">CMW 18167</strain>
    </source>
</reference>
<evidence type="ECO:0000256" key="4">
    <source>
        <dbReference type="ARBA" id="ARBA00022832"/>
    </source>
</evidence>
<keyword evidence="9" id="KW-0456">Lyase</keyword>
<dbReference type="PRINTS" id="PR00081">
    <property type="entry name" value="GDHRDH"/>
</dbReference>
<comment type="subcellular location">
    <subcellularLocation>
        <location evidence="1">Peroxisome</location>
    </subcellularLocation>
</comment>
<comment type="pathway">
    <text evidence="2">Lipid metabolism; fatty acid beta-oxidation.</text>
</comment>
<comment type="caution">
    <text evidence="11">The sequence shown here is derived from an EMBL/GenBank/DDBJ whole genome shotgun (WGS) entry which is preliminary data.</text>
</comment>
<dbReference type="PRINTS" id="PR00080">
    <property type="entry name" value="SDRFAMILY"/>
</dbReference>
<keyword evidence="8" id="KW-0576">Peroxisome</keyword>
<sequence length="903" mass="97151">MSELRFDNQTVVVTGAGGGLGKAYATFFASRGANVVVNDLGGSHKGEGNSSRAADVVVDEIRAAGGKAVANYDSVENGEAIIDTAIKAFGRVDILLNNAGILRDVSFKNMKDQDWELIYKVHTYGAYKCARAAWPHFRKQKYGRIINTASAAGLFGNFGQTNYSAAKLGQVGFTETLAKEGAKYNILVNVIAPIAASRMTETILPPEVLENLKPDWVVPLVAALVHSSNTSETGGIFEVGGGHIAKLRWERSKGALLKTDASLTPGAILQKWNDVNDFSQPSYPTGPADFLGLLEEGQKLPSAPKAEEPDFKGRVALVTGGGNGLGRAYCLLFARLGASVVVNDLVDPEPVVQEIKKLGGQAVGSKASVEDGEAVVKPAIDAFGRIDILINNAGILRDKAFHNMDDKLWDPVLNTHLHGTYKVTKAAWPYFLKQKYGRIVNTTSTSGIYGNFGQANYAAAKLGILGFSRALALEGAKYNIKVNTIAPNAGTNMTRTIMPEEVVQAFKPDYVAPLVALLSSDKLEPGTKGLYEVGSGWIGSTRWQRSGGHGFPVDVKLTPEAVLKEWKNITNFDDGRADHPEDASAGSEKVMANMGNRAGGDSEESQGEGNTLQAIEKAKKLTSEGTPFDYEDRDVILYNLSVGAKRTDLPLVYENNEHFQPLPTYGVIPWFNTAVPWNMDEIVPNFSPMMLLHGEQYLEIRKFPIPTAAKTLNYPKLIDVVDKGNAAIVVAGYTTKDAKTGEDLFYNESTIFIRGSGGFGGSNKLTAPRPKGATAAYKPPQRAADTVVEEKTSEDQAALYRLNGDRNPLHIDPEFSKVGGFKTPILHGLCSLGVSGKHVFAKYGAFKNLKVRFAGVVLPGQTLKTEMWKEGNTVIFQTTVVETGKLAISGAGAELLEGAKAKL</sequence>
<keyword evidence="7" id="KW-0443">Lipid metabolism</keyword>
<comment type="similarity">
    <text evidence="3">Belongs to the short-chain dehydrogenases/reductases (SDR) family.</text>
</comment>
<dbReference type="PROSITE" id="PS00061">
    <property type="entry name" value="ADH_SHORT"/>
    <property type="match status" value="1"/>
</dbReference>
<dbReference type="InterPro" id="IPR002347">
    <property type="entry name" value="SDR_fam"/>
</dbReference>
<evidence type="ECO:0000313" key="12">
    <source>
        <dbReference type="Proteomes" id="UP001583193"/>
    </source>
</evidence>
<evidence type="ECO:0000256" key="1">
    <source>
        <dbReference type="ARBA" id="ARBA00004275"/>
    </source>
</evidence>
<dbReference type="InterPro" id="IPR054357">
    <property type="entry name" value="MFE-2_N"/>
</dbReference>
<gene>
    <name evidence="11" type="primary">FOX2</name>
    <name evidence="11" type="ORF">Plec18167_005199</name>
</gene>
<keyword evidence="4" id="KW-0276">Fatty acid metabolism</keyword>
<dbReference type="Gene3D" id="3.10.129.10">
    <property type="entry name" value="Hotdog Thioesterase"/>
    <property type="match status" value="2"/>
</dbReference>
<dbReference type="PANTHER" id="PTHR45024">
    <property type="entry name" value="DEHYDROGENASES, SHORT CHAIN"/>
    <property type="match status" value="1"/>
</dbReference>
<feature type="domain" description="Ketoreductase" evidence="10">
    <location>
        <begin position="314"/>
        <end position="492"/>
    </location>
</feature>
<dbReference type="Pfam" id="PF01575">
    <property type="entry name" value="MaoC_dehydratas"/>
    <property type="match status" value="1"/>
</dbReference>
<organism evidence="11 12">
    <name type="scientific">Paecilomyces lecythidis</name>
    <dbReference type="NCBI Taxonomy" id="3004212"/>
    <lineage>
        <taxon>Eukaryota</taxon>
        <taxon>Fungi</taxon>
        <taxon>Dikarya</taxon>
        <taxon>Ascomycota</taxon>
        <taxon>Pezizomycotina</taxon>
        <taxon>Eurotiomycetes</taxon>
        <taxon>Eurotiomycetidae</taxon>
        <taxon>Eurotiales</taxon>
        <taxon>Thermoascaceae</taxon>
        <taxon>Paecilomyces</taxon>
    </lineage>
</organism>
<keyword evidence="5" id="KW-0521">NADP</keyword>
<dbReference type="CDD" id="cd03448">
    <property type="entry name" value="HDE_HSD"/>
    <property type="match status" value="1"/>
</dbReference>
<dbReference type="CDD" id="cd05353">
    <property type="entry name" value="hydroxyacyl-CoA-like_DH_SDR_c-like"/>
    <property type="match status" value="2"/>
</dbReference>
<evidence type="ECO:0000256" key="6">
    <source>
        <dbReference type="ARBA" id="ARBA00023002"/>
    </source>
</evidence>
<evidence type="ECO:0000256" key="7">
    <source>
        <dbReference type="ARBA" id="ARBA00023098"/>
    </source>
</evidence>
<dbReference type="InterPro" id="IPR036291">
    <property type="entry name" value="NAD(P)-bd_dom_sf"/>
</dbReference>
<dbReference type="EMBL" id="JAVDPF010000015">
    <property type="protein sequence ID" value="KAL1876790.1"/>
    <property type="molecule type" value="Genomic_DNA"/>
</dbReference>
<dbReference type="Proteomes" id="UP001583193">
    <property type="component" value="Unassembled WGS sequence"/>
</dbReference>
<evidence type="ECO:0000256" key="5">
    <source>
        <dbReference type="ARBA" id="ARBA00022857"/>
    </source>
</evidence>
<evidence type="ECO:0000256" key="3">
    <source>
        <dbReference type="ARBA" id="ARBA00006484"/>
    </source>
</evidence>
<dbReference type="Pfam" id="PF00106">
    <property type="entry name" value="adh_short"/>
    <property type="match status" value="2"/>
</dbReference>
<dbReference type="SUPFAM" id="SSF51735">
    <property type="entry name" value="NAD(P)-binding Rossmann-fold domains"/>
    <property type="match status" value="2"/>
</dbReference>
<dbReference type="Gene3D" id="3.40.50.720">
    <property type="entry name" value="NAD(P)-binding Rossmann-like Domain"/>
    <property type="match status" value="2"/>
</dbReference>
<evidence type="ECO:0000313" key="11">
    <source>
        <dbReference type="EMBL" id="KAL1876790.1"/>
    </source>
</evidence>
<dbReference type="PANTHER" id="PTHR45024:SF2">
    <property type="entry name" value="SCP2 DOMAIN-CONTAINING PROTEIN"/>
    <property type="match status" value="1"/>
</dbReference>
<dbReference type="InterPro" id="IPR020904">
    <property type="entry name" value="Sc_DH/Rdtase_CS"/>
</dbReference>
<dbReference type="InterPro" id="IPR051687">
    <property type="entry name" value="Peroxisomal_Beta-Oxidation"/>
</dbReference>
<evidence type="ECO:0000256" key="8">
    <source>
        <dbReference type="ARBA" id="ARBA00023140"/>
    </source>
</evidence>
<proteinExistence type="inferred from homology"/>
<evidence type="ECO:0000259" key="10">
    <source>
        <dbReference type="SMART" id="SM00822"/>
    </source>
</evidence>
<keyword evidence="6" id="KW-0560">Oxidoreductase</keyword>
<dbReference type="SUPFAM" id="SSF54637">
    <property type="entry name" value="Thioesterase/thiol ester dehydrase-isomerase"/>
    <property type="match status" value="2"/>
</dbReference>
<name>A0ABR3XLC7_9EURO</name>
<evidence type="ECO:0000256" key="9">
    <source>
        <dbReference type="ARBA" id="ARBA00023239"/>
    </source>
</evidence>
<accession>A0ABR3XLC7</accession>
<dbReference type="Pfam" id="PF22622">
    <property type="entry name" value="MFE-2_hydrat-2_N"/>
    <property type="match status" value="1"/>
</dbReference>
<dbReference type="SMART" id="SM00822">
    <property type="entry name" value="PKS_KR"/>
    <property type="match status" value="1"/>
</dbReference>
<keyword evidence="12" id="KW-1185">Reference proteome</keyword>
<evidence type="ECO:0000256" key="2">
    <source>
        <dbReference type="ARBA" id="ARBA00005005"/>
    </source>
</evidence>
<dbReference type="InterPro" id="IPR002539">
    <property type="entry name" value="MaoC-like_dom"/>
</dbReference>
<dbReference type="InterPro" id="IPR057326">
    <property type="entry name" value="KR_dom"/>
</dbReference>
<dbReference type="InterPro" id="IPR029069">
    <property type="entry name" value="HotDog_dom_sf"/>
</dbReference>